<dbReference type="Pfam" id="PF00078">
    <property type="entry name" value="RVT_1"/>
    <property type="match status" value="1"/>
</dbReference>
<reference evidence="2" key="1">
    <citation type="submission" date="2025-08" db="UniProtKB">
        <authorList>
            <consortium name="RefSeq"/>
        </authorList>
    </citation>
    <scope>IDENTIFICATION</scope>
</reference>
<evidence type="ECO:0000259" key="1">
    <source>
        <dbReference type="Pfam" id="PF00078"/>
    </source>
</evidence>
<feature type="domain" description="Reverse transcriptase" evidence="1">
    <location>
        <begin position="525"/>
        <end position="624"/>
    </location>
</feature>
<dbReference type="PANTHER" id="PTHR33710:SF23">
    <property type="entry name" value="NON-LTR RETROELEMENT REVERSE TRANSCRIPTASE"/>
    <property type="match status" value="1"/>
</dbReference>
<gene>
    <name evidence="2" type="primary">LOC107792240</name>
</gene>
<sequence>MEGTQKKVELELQQCLRNTNGGDGATLTQMQEAVTCYNPSTTKEMVTIKTSAKIVVPKTTRNQLINQENYEEEEQTQRAKGRDMDAESTTQNFVNVARQGDISPRHMEKDYFKDDQTDDHTEFIISIVYAKCDARETIELWDTLYSLANDMVLPWLVGRDFNVIWDEEEKFGGLPVNINEIDDFRHCITTCNLFDLGFKGSISTWWNGRSEENCIFKRRDRCLGNMELQQLWPGLEINHLSKIGSDHSLMHLTYNPSTGQIKKAFRFLNFWIKHESFLNVVKEHWQADFHASPFILFNHKMKKLKKALSTWSKASLGDIFQRIASLEEVVKVHETQFKVNQTVQNRERIQMVQADLIRVWPLEEEFWKQKAGMAWFKDGDRNTKLFHAHVNDKIRKLQLKRIQDMNVNLLEDLSAIADEAVLFFQQQFHESTIPTDFRILDHVPVMLNEVQNFEITMQPTIEEVKKAVFGLNGDSAGGPDGFNGNFFHACWEIIGGDILDMVQDFFCGQELPKFVTHTSLVLLPKKKDVQNLSDLRQISLSNFSKKIISRVIHERVVDIIHNIISDEQEGFVKGRSIDENVLLTQEIITDIRLRTMAGPNVILKLDMMKAYDRLTGIFLTKILRKMGLT</sequence>
<dbReference type="InterPro" id="IPR036691">
    <property type="entry name" value="Endo/exonu/phosph_ase_sf"/>
</dbReference>
<dbReference type="PaxDb" id="4097-A0A1S4A000"/>
<dbReference type="SUPFAM" id="SSF56219">
    <property type="entry name" value="DNase I-like"/>
    <property type="match status" value="1"/>
</dbReference>
<dbReference type="SUPFAM" id="SSF56672">
    <property type="entry name" value="DNA/RNA polymerases"/>
    <property type="match status" value="1"/>
</dbReference>
<evidence type="ECO:0000313" key="2">
    <source>
        <dbReference type="RefSeq" id="XP_016469920.1"/>
    </source>
</evidence>
<accession>A0A1S4A000</accession>
<dbReference type="OrthoDB" id="7763192at2759"/>
<name>A0A1S4A000_TOBAC</name>
<dbReference type="AlphaFoldDB" id="A0A1S4A000"/>
<organism evidence="2">
    <name type="scientific">Nicotiana tabacum</name>
    <name type="common">Common tobacco</name>
    <dbReference type="NCBI Taxonomy" id="4097"/>
    <lineage>
        <taxon>Eukaryota</taxon>
        <taxon>Viridiplantae</taxon>
        <taxon>Streptophyta</taxon>
        <taxon>Embryophyta</taxon>
        <taxon>Tracheophyta</taxon>
        <taxon>Spermatophyta</taxon>
        <taxon>Magnoliopsida</taxon>
        <taxon>eudicotyledons</taxon>
        <taxon>Gunneridae</taxon>
        <taxon>Pentapetalae</taxon>
        <taxon>asterids</taxon>
        <taxon>lamiids</taxon>
        <taxon>Solanales</taxon>
        <taxon>Solanaceae</taxon>
        <taxon>Nicotianoideae</taxon>
        <taxon>Nicotianeae</taxon>
        <taxon>Nicotiana</taxon>
    </lineage>
</organism>
<dbReference type="KEGG" id="nta:107792240"/>
<dbReference type="InterPro" id="IPR000477">
    <property type="entry name" value="RT_dom"/>
</dbReference>
<dbReference type="Gene3D" id="3.60.10.10">
    <property type="entry name" value="Endonuclease/exonuclease/phosphatase"/>
    <property type="match status" value="1"/>
</dbReference>
<dbReference type="STRING" id="4097.A0A1S4A000"/>
<protein>
    <recommendedName>
        <fullName evidence="1">Reverse transcriptase domain-containing protein</fullName>
    </recommendedName>
</protein>
<proteinExistence type="predicted"/>
<dbReference type="InterPro" id="IPR043502">
    <property type="entry name" value="DNA/RNA_pol_sf"/>
</dbReference>
<dbReference type="RefSeq" id="XP_016469920.1">
    <property type="nucleotide sequence ID" value="XM_016614434.1"/>
</dbReference>
<dbReference type="PANTHER" id="PTHR33710">
    <property type="entry name" value="BNAC02G09200D PROTEIN"/>
    <property type="match status" value="1"/>
</dbReference>